<proteinExistence type="predicted"/>
<dbReference type="AlphaFoldDB" id="A0A2X3BIQ2"/>
<reference evidence="1 2" key="1">
    <citation type="submission" date="2018-06" db="EMBL/GenBank/DDBJ databases">
        <authorList>
            <consortium name="Pathogen Informatics"/>
            <person name="Doyle S."/>
        </authorList>
    </citation>
    <scope>NUCLEOTIDE SEQUENCE [LARGE SCALE GENOMIC DNA]</scope>
    <source>
        <strain evidence="1 2">NCTC11820</strain>
    </source>
</reference>
<dbReference type="EMBL" id="UASJ01000004">
    <property type="protein sequence ID" value="SQC01557.1"/>
    <property type="molecule type" value="Genomic_DNA"/>
</dbReference>
<organism evidence="1 2">
    <name type="scientific">Mobiluncus curtisii</name>
    <dbReference type="NCBI Taxonomy" id="2051"/>
    <lineage>
        <taxon>Bacteria</taxon>
        <taxon>Bacillati</taxon>
        <taxon>Actinomycetota</taxon>
        <taxon>Actinomycetes</taxon>
        <taxon>Actinomycetales</taxon>
        <taxon>Actinomycetaceae</taxon>
        <taxon>Mobiluncus</taxon>
    </lineage>
</organism>
<dbReference type="GO" id="GO:0004177">
    <property type="term" value="F:aminopeptidase activity"/>
    <property type="evidence" value="ECO:0007669"/>
    <property type="project" value="UniProtKB-KW"/>
</dbReference>
<dbReference type="RefSeq" id="WP_252893282.1">
    <property type="nucleotide sequence ID" value="NZ_UASJ01000004.1"/>
</dbReference>
<sequence>MNPGGPGGSGLENMKPENVAYFFSDTVRKYYDVLGFDPRGVGVFTARHLNVALTRNLMRTARRT</sequence>
<accession>A0A2X3BIQ2</accession>
<name>A0A2X3BIQ2_9ACTO</name>
<dbReference type="Proteomes" id="UP000250245">
    <property type="component" value="Unassembled WGS sequence"/>
</dbReference>
<gene>
    <name evidence="1" type="primary">tap_2</name>
    <name evidence="1" type="ORF">NCTC11820_01948</name>
</gene>
<keyword evidence="1" id="KW-0645">Protease</keyword>
<keyword evidence="1" id="KW-0031">Aminopeptidase</keyword>
<keyword evidence="1" id="KW-0378">Hydrolase</keyword>
<protein>
    <submittedName>
        <fullName evidence="1">Tripeptidyl aminopeptidase</fullName>
        <ecNumber evidence="1">3.4.14.-</ecNumber>
    </submittedName>
</protein>
<evidence type="ECO:0000313" key="2">
    <source>
        <dbReference type="Proteomes" id="UP000250245"/>
    </source>
</evidence>
<dbReference type="EC" id="3.4.14.-" evidence="1"/>
<evidence type="ECO:0000313" key="1">
    <source>
        <dbReference type="EMBL" id="SQC01557.1"/>
    </source>
</evidence>